<dbReference type="EMBL" id="JARJCW010000012">
    <property type="protein sequence ID" value="KAJ7218627.1"/>
    <property type="molecule type" value="Genomic_DNA"/>
</dbReference>
<dbReference type="AlphaFoldDB" id="A0AAD6YI31"/>
<proteinExistence type="predicted"/>
<name>A0AAD6YI31_9AGAR</name>
<organism evidence="2 3">
    <name type="scientific">Mycena pura</name>
    <dbReference type="NCBI Taxonomy" id="153505"/>
    <lineage>
        <taxon>Eukaryota</taxon>
        <taxon>Fungi</taxon>
        <taxon>Dikarya</taxon>
        <taxon>Basidiomycota</taxon>
        <taxon>Agaricomycotina</taxon>
        <taxon>Agaricomycetes</taxon>
        <taxon>Agaricomycetidae</taxon>
        <taxon>Agaricales</taxon>
        <taxon>Marasmiineae</taxon>
        <taxon>Mycenaceae</taxon>
        <taxon>Mycena</taxon>
    </lineage>
</organism>
<keyword evidence="1" id="KW-0732">Signal</keyword>
<feature type="chain" id="PRO_5041964408" evidence="1">
    <location>
        <begin position="21"/>
        <end position="151"/>
    </location>
</feature>
<dbReference type="Proteomes" id="UP001219525">
    <property type="component" value="Unassembled WGS sequence"/>
</dbReference>
<sequence length="151" mass="14931">MFRFIALLSILSVAAHTVSGSLLVRQADCATSCEALGTSSQAAGGDLSKLCTQDIVNQYAACYSCEVKSGDLTQSDAQDIINTYAQGCSAAGHAVSSVTIASDGTVSGGSSSSSSAPAGSGSSAKKSSAQRTAAGVVAFSATFAISTLMVL</sequence>
<keyword evidence="3" id="KW-1185">Reference proteome</keyword>
<comment type="caution">
    <text evidence="2">The sequence shown here is derived from an EMBL/GenBank/DDBJ whole genome shotgun (WGS) entry which is preliminary data.</text>
</comment>
<evidence type="ECO:0000256" key="1">
    <source>
        <dbReference type="SAM" id="SignalP"/>
    </source>
</evidence>
<evidence type="ECO:0000313" key="3">
    <source>
        <dbReference type="Proteomes" id="UP001219525"/>
    </source>
</evidence>
<accession>A0AAD6YI31</accession>
<feature type="signal peptide" evidence="1">
    <location>
        <begin position="1"/>
        <end position="20"/>
    </location>
</feature>
<evidence type="ECO:0000313" key="2">
    <source>
        <dbReference type="EMBL" id="KAJ7218627.1"/>
    </source>
</evidence>
<reference evidence="2" key="1">
    <citation type="submission" date="2023-03" db="EMBL/GenBank/DDBJ databases">
        <title>Massive genome expansion in bonnet fungi (Mycena s.s.) driven by repeated elements and novel gene families across ecological guilds.</title>
        <authorList>
            <consortium name="Lawrence Berkeley National Laboratory"/>
            <person name="Harder C.B."/>
            <person name="Miyauchi S."/>
            <person name="Viragh M."/>
            <person name="Kuo A."/>
            <person name="Thoen E."/>
            <person name="Andreopoulos B."/>
            <person name="Lu D."/>
            <person name="Skrede I."/>
            <person name="Drula E."/>
            <person name="Henrissat B."/>
            <person name="Morin E."/>
            <person name="Kohler A."/>
            <person name="Barry K."/>
            <person name="LaButti K."/>
            <person name="Morin E."/>
            <person name="Salamov A."/>
            <person name="Lipzen A."/>
            <person name="Mereny Z."/>
            <person name="Hegedus B."/>
            <person name="Baldrian P."/>
            <person name="Stursova M."/>
            <person name="Weitz H."/>
            <person name="Taylor A."/>
            <person name="Grigoriev I.V."/>
            <person name="Nagy L.G."/>
            <person name="Martin F."/>
            <person name="Kauserud H."/>
        </authorList>
    </citation>
    <scope>NUCLEOTIDE SEQUENCE</scope>
    <source>
        <strain evidence="2">9144</strain>
    </source>
</reference>
<gene>
    <name evidence="2" type="ORF">GGX14DRAFT_560976</name>
</gene>
<protein>
    <submittedName>
        <fullName evidence="2">Uncharacterized protein</fullName>
    </submittedName>
</protein>